<protein>
    <submittedName>
        <fullName evidence="1">Uncharacterized protein</fullName>
    </submittedName>
</protein>
<name>A0AAD7MC96_MYCRO</name>
<dbReference type="Gene3D" id="3.40.50.1820">
    <property type="entry name" value="alpha/beta hydrolase"/>
    <property type="match status" value="1"/>
</dbReference>
<accession>A0AAD7MC96</accession>
<evidence type="ECO:0000313" key="1">
    <source>
        <dbReference type="EMBL" id="KAJ7710494.1"/>
    </source>
</evidence>
<reference evidence="1" key="1">
    <citation type="submission" date="2023-03" db="EMBL/GenBank/DDBJ databases">
        <title>Massive genome expansion in bonnet fungi (Mycena s.s.) driven by repeated elements and novel gene families across ecological guilds.</title>
        <authorList>
            <consortium name="Lawrence Berkeley National Laboratory"/>
            <person name="Harder C.B."/>
            <person name="Miyauchi S."/>
            <person name="Viragh M."/>
            <person name="Kuo A."/>
            <person name="Thoen E."/>
            <person name="Andreopoulos B."/>
            <person name="Lu D."/>
            <person name="Skrede I."/>
            <person name="Drula E."/>
            <person name="Henrissat B."/>
            <person name="Morin E."/>
            <person name="Kohler A."/>
            <person name="Barry K."/>
            <person name="LaButti K."/>
            <person name="Morin E."/>
            <person name="Salamov A."/>
            <person name="Lipzen A."/>
            <person name="Mereny Z."/>
            <person name="Hegedus B."/>
            <person name="Baldrian P."/>
            <person name="Stursova M."/>
            <person name="Weitz H."/>
            <person name="Taylor A."/>
            <person name="Grigoriev I.V."/>
            <person name="Nagy L.G."/>
            <person name="Martin F."/>
            <person name="Kauserud H."/>
        </authorList>
    </citation>
    <scope>NUCLEOTIDE SEQUENCE</scope>
    <source>
        <strain evidence="1">CBHHK067</strain>
    </source>
</reference>
<dbReference type="InterPro" id="IPR029058">
    <property type="entry name" value="AB_hydrolase_fold"/>
</dbReference>
<organism evidence="1 2">
    <name type="scientific">Mycena rosella</name>
    <name type="common">Pink bonnet</name>
    <name type="synonym">Agaricus rosellus</name>
    <dbReference type="NCBI Taxonomy" id="1033263"/>
    <lineage>
        <taxon>Eukaryota</taxon>
        <taxon>Fungi</taxon>
        <taxon>Dikarya</taxon>
        <taxon>Basidiomycota</taxon>
        <taxon>Agaricomycotina</taxon>
        <taxon>Agaricomycetes</taxon>
        <taxon>Agaricomycetidae</taxon>
        <taxon>Agaricales</taxon>
        <taxon>Marasmiineae</taxon>
        <taxon>Mycenaceae</taxon>
        <taxon>Mycena</taxon>
    </lineage>
</organism>
<evidence type="ECO:0000313" key="2">
    <source>
        <dbReference type="Proteomes" id="UP001221757"/>
    </source>
</evidence>
<proteinExistence type="predicted"/>
<comment type="caution">
    <text evidence="1">The sequence shown here is derived from an EMBL/GenBank/DDBJ whole genome shotgun (WGS) entry which is preliminary data.</text>
</comment>
<gene>
    <name evidence="1" type="ORF">B0H17DRAFT_1027141</name>
</gene>
<keyword evidence="2" id="KW-1185">Reference proteome</keyword>
<sequence>MSQYSHLSTPDLEFLELVQRQAMSAIVVRRIMETLRPDLPTESSYDILERNIAVDGGEILVRCIRPVPREHEGKEFPILVWFHGGREHL</sequence>
<dbReference type="Proteomes" id="UP001221757">
    <property type="component" value="Unassembled WGS sequence"/>
</dbReference>
<dbReference type="EMBL" id="JARKIE010000001">
    <property type="protein sequence ID" value="KAJ7710494.1"/>
    <property type="molecule type" value="Genomic_DNA"/>
</dbReference>
<dbReference type="AlphaFoldDB" id="A0AAD7MC96"/>